<proteinExistence type="predicted"/>
<dbReference type="PANTHER" id="PTHR37534:SF10">
    <property type="entry name" value="ZN(II)2CYS6 TRANSCRIPTION FACTOR (EUROFUNG)"/>
    <property type="match status" value="1"/>
</dbReference>
<feature type="compositionally biased region" description="Acidic residues" evidence="3">
    <location>
        <begin position="132"/>
        <end position="146"/>
    </location>
</feature>
<evidence type="ECO:0000259" key="4">
    <source>
        <dbReference type="PROSITE" id="PS50048"/>
    </source>
</evidence>
<protein>
    <recommendedName>
        <fullName evidence="4">Zn(2)-C6 fungal-type domain-containing protein</fullName>
    </recommendedName>
</protein>
<reference evidence="5 6" key="1">
    <citation type="submission" date="2024-09" db="EMBL/GenBank/DDBJ databases">
        <title>Rethinking Asexuality: The Enigmatic Case of Functional Sexual Genes in Lepraria (Stereocaulaceae).</title>
        <authorList>
            <person name="Doellman M."/>
            <person name="Sun Y."/>
            <person name="Barcenas-Pena A."/>
            <person name="Lumbsch H.T."/>
            <person name="Grewe F."/>
        </authorList>
    </citation>
    <scope>NUCLEOTIDE SEQUENCE [LARGE SCALE GENOMIC DNA]</scope>
    <source>
        <strain evidence="5 6">Grewe 0041</strain>
    </source>
</reference>
<organism evidence="5 6">
    <name type="scientific">Lepraria finkii</name>
    <dbReference type="NCBI Taxonomy" id="1340010"/>
    <lineage>
        <taxon>Eukaryota</taxon>
        <taxon>Fungi</taxon>
        <taxon>Dikarya</taxon>
        <taxon>Ascomycota</taxon>
        <taxon>Pezizomycotina</taxon>
        <taxon>Lecanoromycetes</taxon>
        <taxon>OSLEUM clade</taxon>
        <taxon>Lecanoromycetidae</taxon>
        <taxon>Lecanorales</taxon>
        <taxon>Lecanorineae</taxon>
        <taxon>Stereocaulaceae</taxon>
        <taxon>Lepraria</taxon>
    </lineage>
</organism>
<feature type="compositionally biased region" description="Basic residues" evidence="3">
    <location>
        <begin position="153"/>
        <end position="164"/>
    </location>
</feature>
<feature type="region of interest" description="Disordered" evidence="3">
    <location>
        <begin position="688"/>
        <end position="718"/>
    </location>
</feature>
<dbReference type="SMART" id="SM00066">
    <property type="entry name" value="GAL4"/>
    <property type="match status" value="1"/>
</dbReference>
<dbReference type="InterPro" id="IPR021858">
    <property type="entry name" value="Fun_TF"/>
</dbReference>
<dbReference type="PROSITE" id="PS00463">
    <property type="entry name" value="ZN2_CY6_FUNGAL_1"/>
    <property type="match status" value="1"/>
</dbReference>
<dbReference type="Gene3D" id="4.10.240.10">
    <property type="entry name" value="Zn(2)-C6 fungal-type DNA-binding domain"/>
    <property type="match status" value="1"/>
</dbReference>
<feature type="compositionally biased region" description="Basic and acidic residues" evidence="3">
    <location>
        <begin position="118"/>
        <end position="131"/>
    </location>
</feature>
<feature type="compositionally biased region" description="Low complexity" evidence="3">
    <location>
        <begin position="165"/>
        <end position="174"/>
    </location>
</feature>
<dbReference type="CDD" id="cd00067">
    <property type="entry name" value="GAL4"/>
    <property type="match status" value="1"/>
</dbReference>
<evidence type="ECO:0000313" key="5">
    <source>
        <dbReference type="EMBL" id="KAL2050496.1"/>
    </source>
</evidence>
<feature type="region of interest" description="Disordered" evidence="3">
    <location>
        <begin position="104"/>
        <end position="221"/>
    </location>
</feature>
<comment type="subcellular location">
    <subcellularLocation>
        <location evidence="1">Nucleus</location>
    </subcellularLocation>
</comment>
<dbReference type="EMBL" id="JBHFEH010000046">
    <property type="protein sequence ID" value="KAL2050496.1"/>
    <property type="molecule type" value="Genomic_DNA"/>
</dbReference>
<evidence type="ECO:0000313" key="6">
    <source>
        <dbReference type="Proteomes" id="UP001590951"/>
    </source>
</evidence>
<dbReference type="PROSITE" id="PS50048">
    <property type="entry name" value="ZN2_CY6_FUNGAL_2"/>
    <property type="match status" value="1"/>
</dbReference>
<dbReference type="Pfam" id="PF11951">
    <property type="entry name" value="Fungal_trans_2"/>
    <property type="match status" value="1"/>
</dbReference>
<feature type="domain" description="Zn(2)-C6 fungal-type" evidence="4">
    <location>
        <begin position="79"/>
        <end position="109"/>
    </location>
</feature>
<feature type="compositionally biased region" description="Polar residues" evidence="3">
    <location>
        <begin position="1"/>
        <end position="10"/>
    </location>
</feature>
<evidence type="ECO:0000256" key="3">
    <source>
        <dbReference type="SAM" id="MobiDB-lite"/>
    </source>
</evidence>
<dbReference type="InterPro" id="IPR001138">
    <property type="entry name" value="Zn2Cys6_DnaBD"/>
</dbReference>
<evidence type="ECO:0000256" key="1">
    <source>
        <dbReference type="ARBA" id="ARBA00004123"/>
    </source>
</evidence>
<dbReference type="PANTHER" id="PTHR37534">
    <property type="entry name" value="TRANSCRIPTIONAL ACTIVATOR PROTEIN UGA3"/>
    <property type="match status" value="1"/>
</dbReference>
<name>A0ABR4B0D0_9LECA</name>
<evidence type="ECO:0000256" key="2">
    <source>
        <dbReference type="ARBA" id="ARBA00023242"/>
    </source>
</evidence>
<dbReference type="Pfam" id="PF00172">
    <property type="entry name" value="Zn_clus"/>
    <property type="match status" value="1"/>
</dbReference>
<dbReference type="InterPro" id="IPR036864">
    <property type="entry name" value="Zn2-C6_fun-type_DNA-bd_sf"/>
</dbReference>
<sequence length="747" mass="84389">MSNIYQSSFPQIPDAGLGFIADLSSQPKDDTGSFEAPRTAAGHRINTTGQTSMEEPPTSSRRRRPSGPDHIRHRRTRNGCYTCRSRRVKCDEIRPVCERCQKGSRECTYPESRTITRPSDRPKRDQARTSGDDSEPPSDDDDDSAEDPVSAGHAKHKSKPKKFISKGSKSSKGPQSTRASTRRLPPSPAKQPRPSIEQVKQERSYSPSTEPSSIPTSAGLDASTKFSSVSTEALPEDRPWSHLSKDLQYYLDYHTTHLNSHHLFFKHDANHFLHSTLVEHALRYSPLLYAVVGFAAFQLTVTRNGKIQDFLGYYNKSVSLLRKSLRGNETHTDATILTVLQLATFEDYLGDYVSLLGHQKAAYGMLMELYSPHTIMETEVRRKILVWYSRFDVMGGLLSGYETVLGRDWFVAAETYYHEQSLSYPMSIDNKIEATIARHRLLAADLALLFAQLPRGDITPDEFARESDKFAEQISSWDESLDPVFWDQTYLVKNFGGKQPDPDDIVNPYMPGGLYGGALFTLNYLRIDWHALNLMHQYKTASLLKRPPPPDIGRIALEICRIFEAVEYWPESPPGSALKARGSLALAALFLLKDQKHIMWCRRKFAMIESLGHIYPATLRHQMAKLWGLPEVNDSWLPDEEAYPPIIRSIHYSMENCLPLAEGQSRSEDQRNIKGIFSKLSLHETTSPELATTLTEGRSRAQSLAGPEVDLDMDSDNSMLDQSRESFYKMAGEDFDLQRNMHAQSGL</sequence>
<gene>
    <name evidence="5" type="ORF">ABVK25_009165</name>
</gene>
<comment type="caution">
    <text evidence="5">The sequence shown here is derived from an EMBL/GenBank/DDBJ whole genome shotgun (WGS) entry which is preliminary data.</text>
</comment>
<feature type="compositionally biased region" description="Polar residues" evidence="3">
    <location>
        <begin position="688"/>
        <end position="702"/>
    </location>
</feature>
<feature type="region of interest" description="Disordered" evidence="3">
    <location>
        <begin position="1"/>
        <end position="78"/>
    </location>
</feature>
<keyword evidence="2" id="KW-0539">Nucleus</keyword>
<feature type="compositionally biased region" description="Basic residues" evidence="3">
    <location>
        <begin position="60"/>
        <end position="77"/>
    </location>
</feature>
<dbReference type="SUPFAM" id="SSF57701">
    <property type="entry name" value="Zn2/Cys6 DNA-binding domain"/>
    <property type="match status" value="1"/>
</dbReference>
<dbReference type="Proteomes" id="UP001590951">
    <property type="component" value="Unassembled WGS sequence"/>
</dbReference>
<feature type="compositionally biased region" description="Low complexity" evidence="3">
    <location>
        <begin position="204"/>
        <end position="217"/>
    </location>
</feature>
<accession>A0ABR4B0D0</accession>
<keyword evidence="6" id="KW-1185">Reference proteome</keyword>